<accession>A0ABU9HUU2</accession>
<evidence type="ECO:0000313" key="1">
    <source>
        <dbReference type="EMBL" id="MEL1243670.1"/>
    </source>
</evidence>
<dbReference type="EMBL" id="JBBYHR010000002">
    <property type="protein sequence ID" value="MEL1243670.1"/>
    <property type="molecule type" value="Genomic_DNA"/>
</dbReference>
<keyword evidence="2" id="KW-1185">Reference proteome</keyword>
<comment type="caution">
    <text evidence="1">The sequence shown here is derived from an EMBL/GenBank/DDBJ whole genome shotgun (WGS) entry which is preliminary data.</text>
</comment>
<proteinExistence type="predicted"/>
<dbReference type="RefSeq" id="WP_341695983.1">
    <property type="nucleotide sequence ID" value="NZ_JBBYHR010000002.1"/>
</dbReference>
<sequence>MDIELNIQNKKLELIQWLSTVEDVSLLDKILALRKQEKDWWDIISDDEKASIKRGIVDADAGKLIPHSDVRKRYEKWL</sequence>
<evidence type="ECO:0008006" key="3">
    <source>
        <dbReference type="Google" id="ProtNLM"/>
    </source>
</evidence>
<reference evidence="1 2" key="1">
    <citation type="submission" date="2024-04" db="EMBL/GenBank/DDBJ databases">
        <title>Flavobacterium sp. DGU11 16S ribosomal RNA gene Genome sequencing and assembly.</title>
        <authorList>
            <person name="Park S."/>
        </authorList>
    </citation>
    <scope>NUCLEOTIDE SEQUENCE [LARGE SCALE GENOMIC DNA]</scope>
    <source>
        <strain evidence="1 2">DGU11</strain>
    </source>
</reference>
<dbReference type="Proteomes" id="UP001464555">
    <property type="component" value="Unassembled WGS sequence"/>
</dbReference>
<protein>
    <recommendedName>
        <fullName evidence="3">Addiction module component</fullName>
    </recommendedName>
</protein>
<evidence type="ECO:0000313" key="2">
    <source>
        <dbReference type="Proteomes" id="UP001464555"/>
    </source>
</evidence>
<name>A0ABU9HUU2_9FLAO</name>
<gene>
    <name evidence="1" type="ORF">AAEO56_05310</name>
</gene>
<organism evidence="1 2">
    <name type="scientific">Flavobacterium arundinis</name>
    <dbReference type="NCBI Taxonomy" id="3139143"/>
    <lineage>
        <taxon>Bacteria</taxon>
        <taxon>Pseudomonadati</taxon>
        <taxon>Bacteroidota</taxon>
        <taxon>Flavobacteriia</taxon>
        <taxon>Flavobacteriales</taxon>
        <taxon>Flavobacteriaceae</taxon>
        <taxon>Flavobacterium</taxon>
    </lineage>
</organism>